<dbReference type="EMBL" id="FXBB01000003">
    <property type="protein sequence ID" value="SMG15405.1"/>
    <property type="molecule type" value="Genomic_DNA"/>
</dbReference>
<evidence type="ECO:0000313" key="1">
    <source>
        <dbReference type="EMBL" id="SMG15405.1"/>
    </source>
</evidence>
<protein>
    <submittedName>
        <fullName evidence="1">Outer membrane efflux protein</fullName>
    </submittedName>
</protein>
<proteinExistence type="predicted"/>
<sequence>MFALSLVIAATAWGEEVLTLEDCMDMASLHPDLVAADRQIDLSDARLSKAASPWRTTLSLKDRYTVQESRDGSHSGSLGLSQRIFDSGVTGLAVRGSKEDRLSSVEDRASVLQDIRY</sequence>
<reference evidence="2" key="1">
    <citation type="submission" date="2017-04" db="EMBL/GenBank/DDBJ databases">
        <authorList>
            <person name="Varghese N."/>
            <person name="Submissions S."/>
        </authorList>
    </citation>
    <scope>NUCLEOTIDE SEQUENCE [LARGE SCALE GENOMIC DNA]</scope>
    <source>
        <strain evidence="2">USBA 82</strain>
    </source>
</reference>
<organism evidence="1 2">
    <name type="scientific">Dethiosulfovibrio salsuginis</name>
    <dbReference type="NCBI Taxonomy" id="561720"/>
    <lineage>
        <taxon>Bacteria</taxon>
        <taxon>Thermotogati</taxon>
        <taxon>Synergistota</taxon>
        <taxon>Synergistia</taxon>
        <taxon>Synergistales</taxon>
        <taxon>Dethiosulfovibrionaceae</taxon>
        <taxon>Dethiosulfovibrio</taxon>
    </lineage>
</organism>
<dbReference type="Proteomes" id="UP000193355">
    <property type="component" value="Unassembled WGS sequence"/>
</dbReference>
<name>A0A1X7IKD4_9BACT</name>
<evidence type="ECO:0000313" key="2">
    <source>
        <dbReference type="Proteomes" id="UP000193355"/>
    </source>
</evidence>
<accession>A0A1X7IKD4</accession>
<dbReference type="Gene3D" id="1.20.1600.10">
    <property type="entry name" value="Outer membrane efflux proteins (OEP)"/>
    <property type="match status" value="1"/>
</dbReference>
<dbReference type="AlphaFoldDB" id="A0A1X7IKD4"/>
<keyword evidence="2" id="KW-1185">Reference proteome</keyword>
<dbReference type="GO" id="GO:0015562">
    <property type="term" value="F:efflux transmembrane transporter activity"/>
    <property type="evidence" value="ECO:0007669"/>
    <property type="project" value="InterPro"/>
</dbReference>
<dbReference type="SUPFAM" id="SSF56954">
    <property type="entry name" value="Outer membrane efflux proteins (OEP)"/>
    <property type="match status" value="1"/>
</dbReference>
<gene>
    <name evidence="1" type="ORF">SAMN06275492_10337</name>
</gene>
<dbReference type="STRING" id="561720.SAMN06275492_10337"/>